<evidence type="ECO:0000313" key="7">
    <source>
        <dbReference type="EMBL" id="OQK17126.1"/>
    </source>
</evidence>
<dbReference type="InterPro" id="IPR026265">
    <property type="entry name" value="LptC"/>
</dbReference>
<dbReference type="GO" id="GO:0030288">
    <property type="term" value="C:outer membrane-bounded periplasmic space"/>
    <property type="evidence" value="ECO:0007669"/>
    <property type="project" value="TreeGrafter"/>
</dbReference>
<dbReference type="InterPro" id="IPR010664">
    <property type="entry name" value="LipoPS_assembly_LptC-rel"/>
</dbReference>
<sequence>MFVEQCKNFFFLFLVFLISMWAVNYATDQDTEKSLVTKDHNAKYFAVSYSKIEMNEFGLADSKLTADFAANYNGDIGTELTNPEMIVYKKVAPPWVIRSKTGHVSADGNKIFMNGPVFIDRAEAEGVREVNIKTSNLRVLPERNYAETDDWAELVSGLDRISGVGMELFYQDPLYIKLLANVKGLHEY</sequence>
<evidence type="ECO:0000256" key="3">
    <source>
        <dbReference type="ARBA" id="ARBA00022692"/>
    </source>
</evidence>
<keyword evidence="1" id="KW-1003">Cell membrane</keyword>
<keyword evidence="2" id="KW-0997">Cell inner membrane</keyword>
<dbReference type="GO" id="GO:0015221">
    <property type="term" value="F:lipopolysaccharide transmembrane transporter activity"/>
    <property type="evidence" value="ECO:0007669"/>
    <property type="project" value="InterPro"/>
</dbReference>
<reference evidence="7 8" key="1">
    <citation type="submission" date="2015-12" db="EMBL/GenBank/DDBJ databases">
        <authorList>
            <person name="Shamseldin A."/>
            <person name="Moawad H."/>
            <person name="Abd El-Rahim W.M."/>
            <person name="Sadowsky M.J."/>
        </authorList>
    </citation>
    <scope>NUCLEOTIDE SEQUENCE [LARGE SCALE GENOMIC DNA]</scope>
    <source>
        <strain evidence="7 8">WF1</strain>
    </source>
</reference>
<dbReference type="STRING" id="1420851.AU255_04285"/>
<dbReference type="EMBL" id="LPUF01000001">
    <property type="protein sequence ID" value="OQK17126.1"/>
    <property type="molecule type" value="Genomic_DNA"/>
</dbReference>
<dbReference type="GO" id="GO:0005886">
    <property type="term" value="C:plasma membrane"/>
    <property type="evidence" value="ECO:0007669"/>
    <property type="project" value="InterPro"/>
</dbReference>
<evidence type="ECO:0000313" key="8">
    <source>
        <dbReference type="Proteomes" id="UP000191980"/>
    </source>
</evidence>
<name>A0A1V8M6K9_9GAMM</name>
<dbReference type="OrthoDB" id="5973594at2"/>
<dbReference type="NCBIfam" id="TIGR04409">
    <property type="entry name" value="LptC_YrbK"/>
    <property type="match status" value="1"/>
</dbReference>
<dbReference type="Gene3D" id="2.60.450.10">
    <property type="entry name" value="Lipopolysaccharide (LPS) transport protein A like domain"/>
    <property type="match status" value="1"/>
</dbReference>
<dbReference type="Proteomes" id="UP000191980">
    <property type="component" value="Unassembled WGS sequence"/>
</dbReference>
<accession>A0A1V8M6K9</accession>
<keyword evidence="6" id="KW-0732">Signal</keyword>
<keyword evidence="4" id="KW-1133">Transmembrane helix</keyword>
<keyword evidence="3" id="KW-0812">Transmembrane</keyword>
<dbReference type="Pfam" id="PF06835">
    <property type="entry name" value="LptC"/>
    <property type="match status" value="1"/>
</dbReference>
<evidence type="ECO:0000256" key="2">
    <source>
        <dbReference type="ARBA" id="ARBA00022519"/>
    </source>
</evidence>
<evidence type="ECO:0008006" key="9">
    <source>
        <dbReference type="Google" id="ProtNLM"/>
    </source>
</evidence>
<dbReference type="PANTHER" id="PTHR37481">
    <property type="entry name" value="LIPOPOLYSACCHARIDE EXPORT SYSTEM PROTEIN LPTC"/>
    <property type="match status" value="1"/>
</dbReference>
<evidence type="ECO:0000256" key="1">
    <source>
        <dbReference type="ARBA" id="ARBA00022475"/>
    </source>
</evidence>
<organism evidence="7 8">
    <name type="scientific">Methyloprofundus sedimenti</name>
    <dbReference type="NCBI Taxonomy" id="1420851"/>
    <lineage>
        <taxon>Bacteria</taxon>
        <taxon>Pseudomonadati</taxon>
        <taxon>Pseudomonadota</taxon>
        <taxon>Gammaproteobacteria</taxon>
        <taxon>Methylococcales</taxon>
        <taxon>Methylococcaceae</taxon>
        <taxon>Methyloprofundus</taxon>
    </lineage>
</organism>
<keyword evidence="5" id="KW-0472">Membrane</keyword>
<dbReference type="AlphaFoldDB" id="A0A1V8M6K9"/>
<protein>
    <recommendedName>
        <fullName evidence="9">LPS export ABC transporter periplasmic protein LptC</fullName>
    </recommendedName>
</protein>
<feature type="chain" id="PRO_5012822424" description="LPS export ABC transporter periplasmic protein LptC" evidence="6">
    <location>
        <begin position="27"/>
        <end position="188"/>
    </location>
</feature>
<keyword evidence="8" id="KW-1185">Reference proteome</keyword>
<feature type="signal peptide" evidence="6">
    <location>
        <begin position="1"/>
        <end position="26"/>
    </location>
</feature>
<comment type="caution">
    <text evidence="7">The sequence shown here is derived from an EMBL/GenBank/DDBJ whole genome shotgun (WGS) entry which is preliminary data.</text>
</comment>
<evidence type="ECO:0000256" key="4">
    <source>
        <dbReference type="ARBA" id="ARBA00022989"/>
    </source>
</evidence>
<evidence type="ECO:0000256" key="5">
    <source>
        <dbReference type="ARBA" id="ARBA00023136"/>
    </source>
</evidence>
<evidence type="ECO:0000256" key="6">
    <source>
        <dbReference type="SAM" id="SignalP"/>
    </source>
</evidence>
<gene>
    <name evidence="7" type="ORF">AU255_04285</name>
</gene>
<dbReference type="GO" id="GO:0017089">
    <property type="term" value="F:glycolipid transfer activity"/>
    <property type="evidence" value="ECO:0007669"/>
    <property type="project" value="TreeGrafter"/>
</dbReference>
<dbReference type="PANTHER" id="PTHR37481:SF1">
    <property type="entry name" value="LIPOPOLYSACCHARIDE EXPORT SYSTEM PROTEIN LPTC"/>
    <property type="match status" value="1"/>
</dbReference>
<proteinExistence type="predicted"/>
<dbReference type="InterPro" id="IPR052363">
    <property type="entry name" value="LPS_export_LptC"/>
</dbReference>
<dbReference type="RefSeq" id="WP_080521738.1">
    <property type="nucleotide sequence ID" value="NZ_LPUF01000001.1"/>
</dbReference>